<dbReference type="InterPro" id="IPR010730">
    <property type="entry name" value="HET"/>
</dbReference>
<comment type="caution">
    <text evidence="2">The sequence shown here is derived from an EMBL/GenBank/DDBJ whole genome shotgun (WGS) entry which is preliminary data.</text>
</comment>
<sequence length="654" mass="73658">MSTVTNLDVKNVTPRIPSAPHDYYQYATLPDTGWMRVLILHPGSGSLSCSLRCQKIEEAALDFEALSYVWGSDVPQDASDIECDSHVLKIRPNLASALLHIRNAEQPRYLFVDAICINQEDEEERSLQVQQMGDIYASASNVLIWIGSDSDGEANECLRLIETTSAALANMIEHYEAVEHIPPIEHGSGLICFDSDKWDMVRRLMDSEWFTRVWVLQEVGLARSAVLLYGKSRMNWSYLVELMLCVASRADVASCTGNIKSGIIWDAFEDIWRSFGNAVSWRNELPLSRSVNSRGGHTSLINILNDGRVYQATDQRDRVYAFLSHPSAYWGAENPERVVIADYRKSVDDVYLEAASTILEYDPYAWTTLTCVDHAPNCPSLCGQRPSWVPRWDEGWRVYWLGYPEMWYRAGGNDLTAFQISISNSELHLSGVVMDSIDWSSRTFDAEELRLEPQKREAPIQSLWQELEKSGSTTVYGDDNEYAYSLVLVAGRASDDGPAEDNHKLHRSVYQAYKEMLHGCDHEGPTASSSTKGSSYQRQELRETIEVETLTYISNQRRALHSRRVFRTSKGYYGIGHSSVEVGDVCCVFKGVNVPLIIRKVAGDVQETAPEVDEYILVGESYVQGIMKGEVFEMIENEAAGKDGELVQQEIVLV</sequence>
<organism evidence="2 3">
    <name type="scientific">Exophiala viscosa</name>
    <dbReference type="NCBI Taxonomy" id="2486360"/>
    <lineage>
        <taxon>Eukaryota</taxon>
        <taxon>Fungi</taxon>
        <taxon>Dikarya</taxon>
        <taxon>Ascomycota</taxon>
        <taxon>Pezizomycotina</taxon>
        <taxon>Eurotiomycetes</taxon>
        <taxon>Chaetothyriomycetidae</taxon>
        <taxon>Chaetothyriales</taxon>
        <taxon>Herpotrichiellaceae</taxon>
        <taxon>Exophiala</taxon>
    </lineage>
</organism>
<name>A0AAN6E5N0_9EURO</name>
<dbReference type="EMBL" id="MU404350">
    <property type="protein sequence ID" value="KAI1618436.1"/>
    <property type="molecule type" value="Genomic_DNA"/>
</dbReference>
<dbReference type="InterPro" id="IPR052895">
    <property type="entry name" value="HetReg/Transcr_Mod"/>
</dbReference>
<dbReference type="Pfam" id="PF26639">
    <property type="entry name" value="Het-6_barrel"/>
    <property type="match status" value="1"/>
</dbReference>
<protein>
    <submittedName>
        <fullName evidence="2">Heterokaryon incompatibility protein-domain-containing protein</fullName>
    </submittedName>
</protein>
<dbReference type="Proteomes" id="UP001203852">
    <property type="component" value="Unassembled WGS sequence"/>
</dbReference>
<dbReference type="PANTHER" id="PTHR24148">
    <property type="entry name" value="ANKYRIN REPEAT DOMAIN-CONTAINING PROTEIN 39 HOMOLOG-RELATED"/>
    <property type="match status" value="1"/>
</dbReference>
<proteinExistence type="predicted"/>
<evidence type="ECO:0000313" key="2">
    <source>
        <dbReference type="EMBL" id="KAI1618436.1"/>
    </source>
</evidence>
<reference evidence="2" key="1">
    <citation type="journal article" date="2022" name="bioRxiv">
        <title>Deciphering the potential niche of two novel black yeast fungi from a biological soil crust based on their genomes, phenotypes, and melanin regulation.</title>
        <authorList>
            <consortium name="DOE Joint Genome Institute"/>
            <person name="Carr E.C."/>
            <person name="Barton Q."/>
            <person name="Grambo S."/>
            <person name="Sullivan M."/>
            <person name="Renfro C.M."/>
            <person name="Kuo A."/>
            <person name="Pangilinan J."/>
            <person name="Lipzen A."/>
            <person name="Keymanesh K."/>
            <person name="Savage E."/>
            <person name="Barry K."/>
            <person name="Grigoriev I.V."/>
            <person name="Riekhof W.R."/>
            <person name="Harris S.S."/>
        </authorList>
    </citation>
    <scope>NUCLEOTIDE SEQUENCE</scope>
    <source>
        <strain evidence="2">JF 03-4F</strain>
    </source>
</reference>
<dbReference type="Pfam" id="PF06985">
    <property type="entry name" value="HET"/>
    <property type="match status" value="1"/>
</dbReference>
<dbReference type="PANTHER" id="PTHR24148:SF64">
    <property type="entry name" value="HETEROKARYON INCOMPATIBILITY DOMAIN-CONTAINING PROTEIN"/>
    <property type="match status" value="1"/>
</dbReference>
<keyword evidence="3" id="KW-1185">Reference proteome</keyword>
<gene>
    <name evidence="2" type="ORF">EDD36DRAFT_460080</name>
</gene>
<evidence type="ECO:0000259" key="1">
    <source>
        <dbReference type="Pfam" id="PF06985"/>
    </source>
</evidence>
<accession>A0AAN6E5N0</accession>
<evidence type="ECO:0000313" key="3">
    <source>
        <dbReference type="Proteomes" id="UP001203852"/>
    </source>
</evidence>
<dbReference type="AlphaFoldDB" id="A0AAN6E5N0"/>
<feature type="domain" description="Heterokaryon incompatibility" evidence="1">
    <location>
        <begin position="63"/>
        <end position="218"/>
    </location>
</feature>